<dbReference type="GO" id="GO:0003824">
    <property type="term" value="F:catalytic activity"/>
    <property type="evidence" value="ECO:0007669"/>
    <property type="project" value="InterPro"/>
</dbReference>
<feature type="region of interest" description="Disordered" evidence="1">
    <location>
        <begin position="187"/>
        <end position="229"/>
    </location>
</feature>
<dbReference type="HOGENOM" id="CLU_424590_0_0_1"/>
<evidence type="ECO:0000313" key="3">
    <source>
        <dbReference type="Proteomes" id="UP000030651"/>
    </source>
</evidence>
<dbReference type="InterPro" id="IPR036770">
    <property type="entry name" value="Ankyrin_rpt-contain_sf"/>
</dbReference>
<dbReference type="GeneID" id="19274484"/>
<dbReference type="InParanoid" id="W3X0F3"/>
<dbReference type="Proteomes" id="UP000030651">
    <property type="component" value="Unassembled WGS sequence"/>
</dbReference>
<evidence type="ECO:0008006" key="4">
    <source>
        <dbReference type="Google" id="ProtNLM"/>
    </source>
</evidence>
<organism evidence="2 3">
    <name type="scientific">Pestalotiopsis fici (strain W106-1 / CGMCC3.15140)</name>
    <dbReference type="NCBI Taxonomy" id="1229662"/>
    <lineage>
        <taxon>Eukaryota</taxon>
        <taxon>Fungi</taxon>
        <taxon>Dikarya</taxon>
        <taxon>Ascomycota</taxon>
        <taxon>Pezizomycotina</taxon>
        <taxon>Sordariomycetes</taxon>
        <taxon>Xylariomycetidae</taxon>
        <taxon>Amphisphaeriales</taxon>
        <taxon>Sporocadaceae</taxon>
        <taxon>Pestalotiopsis</taxon>
    </lineage>
</organism>
<dbReference type="AlphaFoldDB" id="W3X0F3"/>
<dbReference type="PANTHER" id="PTHR46082:SF6">
    <property type="entry name" value="AAA+ ATPASE DOMAIN-CONTAINING PROTEIN-RELATED"/>
    <property type="match status" value="1"/>
</dbReference>
<dbReference type="SUPFAM" id="SSF53167">
    <property type="entry name" value="Purine and uridine phosphorylases"/>
    <property type="match status" value="1"/>
</dbReference>
<keyword evidence="3" id="KW-1185">Reference proteome</keyword>
<protein>
    <recommendedName>
        <fullName evidence="4">Nucleoside phosphorylase domain-containing protein</fullName>
    </recommendedName>
</protein>
<evidence type="ECO:0000313" key="2">
    <source>
        <dbReference type="EMBL" id="ETS79618.1"/>
    </source>
</evidence>
<dbReference type="InterPro" id="IPR053137">
    <property type="entry name" value="NLR-like"/>
</dbReference>
<dbReference type="SUPFAM" id="SSF48403">
    <property type="entry name" value="Ankyrin repeat"/>
    <property type="match status" value="1"/>
</dbReference>
<gene>
    <name evidence="2" type="ORF">PFICI_09471</name>
</gene>
<dbReference type="EMBL" id="KI912114">
    <property type="protein sequence ID" value="ETS79618.1"/>
    <property type="molecule type" value="Genomic_DNA"/>
</dbReference>
<dbReference type="PANTHER" id="PTHR46082">
    <property type="entry name" value="ATP/GTP-BINDING PROTEIN-RELATED"/>
    <property type="match status" value="1"/>
</dbReference>
<accession>W3X0F3</accession>
<dbReference type="eggNOG" id="KOG1840">
    <property type="taxonomic scope" value="Eukaryota"/>
</dbReference>
<dbReference type="RefSeq" id="XP_007836243.1">
    <property type="nucleotide sequence ID" value="XM_007838052.1"/>
</dbReference>
<sequence>MKSGEMRDTIAKQEKVIAFEMESAGVWDNFPCVVIKGACDYADSHKSKRWQRYAAATAAAYMKAFLDYWAPSSKAVWCHKHHCTESLLYREQESEQLARIMDTRLLEGFDRVQSHVASSMQNIATSISKTLVAANDSHNLGQIVRAELKRQLTPFSDNFSRSSGAIDGIATHISKQAHEENIFEPSNHAKTRTSPSHSPASSPGPGVSSTDSPQESMTRHGTSLVLSHSSNRTLAKPQVVPLLSTFNYIRTPIGVLVIKVTSYRIRNSVPRQDEKYFRITLTFIPKKQLCLQGLSIAYSSGPDNAGYYDILPRIQLFSIIPDDSPLYDILYDDDLAAFMEMLQDRRLSLRDRDGNGLNVFFLSVALGAPSISRYLLHESGYRMLLDDVDEIPFNHLARWVLYPKKLDQIEELLPSIRDCVDAPHPTSPGLMFCWTNLYENICQGFAFQDAVRVFQLFLRYGAVFRSFGWERTENMAEHETLLRLYLDIGGDPNIREEEGWSPLALALYFIYDFKRLETSDQELPDRQMSGEAIPLNTKSKSQDHQRCINLLTSLISAGADIHESATGDRILMLCEIADDYEIYDIWEKALCECGFNEDDVWQESMRRKREMNRLEGATRTGVDVRVLDEQSSGLRFRGRRNDSGS</sequence>
<feature type="compositionally biased region" description="Polar residues" evidence="1">
    <location>
        <begin position="210"/>
        <end position="229"/>
    </location>
</feature>
<dbReference type="OrthoDB" id="3787958at2759"/>
<dbReference type="Gene3D" id="1.25.40.20">
    <property type="entry name" value="Ankyrin repeat-containing domain"/>
    <property type="match status" value="1"/>
</dbReference>
<dbReference type="GO" id="GO:0009116">
    <property type="term" value="P:nucleoside metabolic process"/>
    <property type="evidence" value="ECO:0007669"/>
    <property type="project" value="InterPro"/>
</dbReference>
<reference evidence="3" key="1">
    <citation type="journal article" date="2015" name="BMC Genomics">
        <title>Genomic and transcriptomic analysis of the endophytic fungus Pestalotiopsis fici reveals its lifestyle and high potential for synthesis of natural products.</title>
        <authorList>
            <person name="Wang X."/>
            <person name="Zhang X."/>
            <person name="Liu L."/>
            <person name="Xiang M."/>
            <person name="Wang W."/>
            <person name="Sun X."/>
            <person name="Che Y."/>
            <person name="Guo L."/>
            <person name="Liu G."/>
            <person name="Guo L."/>
            <person name="Wang C."/>
            <person name="Yin W.B."/>
            <person name="Stadler M."/>
            <person name="Zhang X."/>
            <person name="Liu X."/>
        </authorList>
    </citation>
    <scope>NUCLEOTIDE SEQUENCE [LARGE SCALE GENOMIC DNA]</scope>
    <source>
        <strain evidence="3">W106-1 / CGMCC3.15140</strain>
    </source>
</reference>
<feature type="compositionally biased region" description="Low complexity" evidence="1">
    <location>
        <begin position="194"/>
        <end position="209"/>
    </location>
</feature>
<dbReference type="InterPro" id="IPR035994">
    <property type="entry name" value="Nucleoside_phosphorylase_sf"/>
</dbReference>
<dbReference type="KEGG" id="pfy:PFICI_09471"/>
<dbReference type="Gene3D" id="3.40.50.1580">
    <property type="entry name" value="Nucleoside phosphorylase domain"/>
    <property type="match status" value="1"/>
</dbReference>
<name>W3X0F3_PESFW</name>
<evidence type="ECO:0000256" key="1">
    <source>
        <dbReference type="SAM" id="MobiDB-lite"/>
    </source>
</evidence>
<proteinExistence type="predicted"/>